<name>R7RX07_STEHR</name>
<dbReference type="RefSeq" id="XP_007310912.1">
    <property type="nucleotide sequence ID" value="XM_007310850.1"/>
</dbReference>
<dbReference type="Proteomes" id="UP000053927">
    <property type="component" value="Unassembled WGS sequence"/>
</dbReference>
<feature type="transmembrane region" description="Helical" evidence="1">
    <location>
        <begin position="445"/>
        <end position="474"/>
    </location>
</feature>
<dbReference type="GeneID" id="18800109"/>
<feature type="signal peptide" evidence="2">
    <location>
        <begin position="1"/>
        <end position="24"/>
    </location>
</feature>
<feature type="transmembrane region" description="Helical" evidence="1">
    <location>
        <begin position="543"/>
        <end position="564"/>
    </location>
</feature>
<keyword evidence="1" id="KW-0472">Membrane</keyword>
<keyword evidence="4" id="KW-1185">Reference proteome</keyword>
<reference evidence="4" key="1">
    <citation type="journal article" date="2012" name="Science">
        <title>The Paleozoic origin of enzymatic lignin decomposition reconstructed from 31 fungal genomes.</title>
        <authorList>
            <person name="Floudas D."/>
            <person name="Binder M."/>
            <person name="Riley R."/>
            <person name="Barry K."/>
            <person name="Blanchette R.A."/>
            <person name="Henrissat B."/>
            <person name="Martinez A.T."/>
            <person name="Otillar R."/>
            <person name="Spatafora J.W."/>
            <person name="Yadav J.S."/>
            <person name="Aerts A."/>
            <person name="Benoit I."/>
            <person name="Boyd A."/>
            <person name="Carlson A."/>
            <person name="Copeland A."/>
            <person name="Coutinho P.M."/>
            <person name="de Vries R.P."/>
            <person name="Ferreira P."/>
            <person name="Findley K."/>
            <person name="Foster B."/>
            <person name="Gaskell J."/>
            <person name="Glotzer D."/>
            <person name="Gorecki P."/>
            <person name="Heitman J."/>
            <person name="Hesse C."/>
            <person name="Hori C."/>
            <person name="Igarashi K."/>
            <person name="Jurgens J.A."/>
            <person name="Kallen N."/>
            <person name="Kersten P."/>
            <person name="Kohler A."/>
            <person name="Kuees U."/>
            <person name="Kumar T.K.A."/>
            <person name="Kuo A."/>
            <person name="LaButti K."/>
            <person name="Larrondo L.F."/>
            <person name="Lindquist E."/>
            <person name="Ling A."/>
            <person name="Lombard V."/>
            <person name="Lucas S."/>
            <person name="Lundell T."/>
            <person name="Martin R."/>
            <person name="McLaughlin D.J."/>
            <person name="Morgenstern I."/>
            <person name="Morin E."/>
            <person name="Murat C."/>
            <person name="Nagy L.G."/>
            <person name="Nolan M."/>
            <person name="Ohm R.A."/>
            <person name="Patyshakuliyeva A."/>
            <person name="Rokas A."/>
            <person name="Ruiz-Duenas F.J."/>
            <person name="Sabat G."/>
            <person name="Salamov A."/>
            <person name="Samejima M."/>
            <person name="Schmutz J."/>
            <person name="Slot J.C."/>
            <person name="St John F."/>
            <person name="Stenlid J."/>
            <person name="Sun H."/>
            <person name="Sun S."/>
            <person name="Syed K."/>
            <person name="Tsang A."/>
            <person name="Wiebenga A."/>
            <person name="Young D."/>
            <person name="Pisabarro A."/>
            <person name="Eastwood D.C."/>
            <person name="Martin F."/>
            <person name="Cullen D."/>
            <person name="Grigoriev I.V."/>
            <person name="Hibbett D.S."/>
        </authorList>
    </citation>
    <scope>NUCLEOTIDE SEQUENCE [LARGE SCALE GENOMIC DNA]</scope>
    <source>
        <strain evidence="4">FP-91666</strain>
    </source>
</reference>
<dbReference type="OMA" id="DLCYRAC"/>
<keyword evidence="2" id="KW-0732">Signal</keyword>
<feature type="transmembrane region" description="Helical" evidence="1">
    <location>
        <begin position="597"/>
        <end position="620"/>
    </location>
</feature>
<keyword evidence="1" id="KW-0812">Transmembrane</keyword>
<accession>R7RX07</accession>
<keyword evidence="1" id="KW-1133">Transmembrane helix</keyword>
<dbReference type="EMBL" id="JH687400">
    <property type="protein sequence ID" value="EIM79921.1"/>
    <property type="molecule type" value="Genomic_DNA"/>
</dbReference>
<proteinExistence type="predicted"/>
<protein>
    <submittedName>
        <fullName evidence="3">Uncharacterized protein</fullName>
    </submittedName>
</protein>
<sequence length="627" mass="68860">MQVARHTPFYGLVLLFFMCSGVRAVNFDQCLATIQALPNGTKGLLDNHGNPVSISSNATAISYDLCKSACGTDSGPFEWAVFSQQFSAWLLPWLALISQLPFGAKLRTDNVMSMLLTVGSPVLGAYSLALTVLNSQWLARRFSGFQYPNLRYTVRALSSLQQVPLKVSSEYGLLASVVVLPENDEWWKELADGLDYIHTWSISAASSIAWVVIAYLFTVIDSFSNVTQNINSNGQGVGSVWLWLLPIVIGWLQVSPKCDFDRVSQAMNKANKIAYLATSNPDTPQLASARTGHRAFTLEHYRFGSVHRDEESSAPIFNYARFFPWVHAVEQVAEAYHMASENALANKPVNGSKEWIVGQMGKVAKPNRKGILEDVERYCRVGPDGQRAGEPDEEAEIRECANAIVREMSSVVVIPIGSVSSRSSYQESNKGKERQRKISRWGSDVWTRVVVASALALFLQWGTTGAAIIVVWFTPTMGLGCRSGAYLLYALVSTLVWFIMLVSSILAQYAHFPHAHSHHPQLRVVVNHTAARLSVALRRLGKLAATLNAMWIVVACLFQFSSFFDRCWCDSSVLGLGRTAYDVLLLTDADLGPLRGAWIGAIVLALGSAVAFVGALSLVINPPLPSF</sequence>
<evidence type="ECO:0000256" key="2">
    <source>
        <dbReference type="SAM" id="SignalP"/>
    </source>
</evidence>
<feature type="chain" id="PRO_5004455355" evidence="2">
    <location>
        <begin position="25"/>
        <end position="627"/>
    </location>
</feature>
<feature type="transmembrane region" description="Helical" evidence="1">
    <location>
        <begin position="196"/>
        <end position="217"/>
    </location>
</feature>
<organism evidence="3 4">
    <name type="scientific">Stereum hirsutum (strain FP-91666)</name>
    <name type="common">White-rot fungus</name>
    <dbReference type="NCBI Taxonomy" id="721885"/>
    <lineage>
        <taxon>Eukaryota</taxon>
        <taxon>Fungi</taxon>
        <taxon>Dikarya</taxon>
        <taxon>Basidiomycota</taxon>
        <taxon>Agaricomycotina</taxon>
        <taxon>Agaricomycetes</taxon>
        <taxon>Russulales</taxon>
        <taxon>Stereaceae</taxon>
        <taxon>Stereum</taxon>
    </lineage>
</organism>
<feature type="transmembrane region" description="Helical" evidence="1">
    <location>
        <begin position="111"/>
        <end position="133"/>
    </location>
</feature>
<feature type="transmembrane region" description="Helical" evidence="1">
    <location>
        <begin position="486"/>
        <end position="507"/>
    </location>
</feature>
<dbReference type="OrthoDB" id="5392263at2759"/>
<gene>
    <name evidence="3" type="ORF">STEHIDRAFT_150819</name>
</gene>
<evidence type="ECO:0000313" key="3">
    <source>
        <dbReference type="EMBL" id="EIM79921.1"/>
    </source>
</evidence>
<dbReference type="AlphaFoldDB" id="R7RX07"/>
<evidence type="ECO:0000313" key="4">
    <source>
        <dbReference type="Proteomes" id="UP000053927"/>
    </source>
</evidence>
<dbReference type="eggNOG" id="ENOG502RYAK">
    <property type="taxonomic scope" value="Eukaryota"/>
</dbReference>
<evidence type="ECO:0000256" key="1">
    <source>
        <dbReference type="SAM" id="Phobius"/>
    </source>
</evidence>
<dbReference type="KEGG" id="shs:STEHIDRAFT_150819"/>